<feature type="domain" description="Disease resistance R13L4/SHOC-2-like LRR" evidence="2">
    <location>
        <begin position="129"/>
        <end position="380"/>
    </location>
</feature>
<protein>
    <submittedName>
        <fullName evidence="3">TIGR02996 domain-containing protein</fullName>
    </submittedName>
</protein>
<organism evidence="3 4">
    <name type="scientific">Gemmata algarum</name>
    <dbReference type="NCBI Taxonomy" id="2975278"/>
    <lineage>
        <taxon>Bacteria</taxon>
        <taxon>Pseudomonadati</taxon>
        <taxon>Planctomycetota</taxon>
        <taxon>Planctomycetia</taxon>
        <taxon>Gemmatales</taxon>
        <taxon>Gemmataceae</taxon>
        <taxon>Gemmata</taxon>
    </lineage>
</organism>
<evidence type="ECO:0000259" key="2">
    <source>
        <dbReference type="Pfam" id="PF23598"/>
    </source>
</evidence>
<dbReference type="PANTHER" id="PTHR13318">
    <property type="entry name" value="PARTNER OF PAIRED, ISOFORM B-RELATED"/>
    <property type="match status" value="1"/>
</dbReference>
<gene>
    <name evidence="3" type="ORF">R5W23_003035</name>
</gene>
<dbReference type="InterPro" id="IPR055414">
    <property type="entry name" value="LRR_R13L4/SHOC2-like"/>
</dbReference>
<dbReference type="Gene3D" id="3.80.10.10">
    <property type="entry name" value="Ribonuclease Inhibitor"/>
    <property type="match status" value="2"/>
</dbReference>
<dbReference type="InterPro" id="IPR001611">
    <property type="entry name" value="Leu-rich_rpt"/>
</dbReference>
<reference evidence="4" key="1">
    <citation type="journal article" date="2023" name="Mar. Drugs">
        <title>Gemmata algarum, a Novel Planctomycete Isolated from an Algal Mat, Displays Antimicrobial Activity.</title>
        <authorList>
            <person name="Kumar G."/>
            <person name="Kallscheuer N."/>
            <person name="Kashif M."/>
            <person name="Ahamad S."/>
            <person name="Jagadeeshwari U."/>
            <person name="Pannikurungottu S."/>
            <person name="Haufschild T."/>
            <person name="Kabuu M."/>
            <person name="Sasikala C."/>
            <person name="Jogler C."/>
            <person name="Ramana C."/>
        </authorList>
    </citation>
    <scope>NUCLEOTIDE SEQUENCE [LARGE SCALE GENOMIC DNA]</scope>
    <source>
        <strain evidence="4">JC673</strain>
    </source>
</reference>
<dbReference type="InterPro" id="IPR014338">
    <property type="entry name" value="CHP02996_rpt-companion-dom"/>
</dbReference>
<dbReference type="InterPro" id="IPR006553">
    <property type="entry name" value="Leu-rich_rpt_Cys-con_subtyp"/>
</dbReference>
<keyword evidence="1" id="KW-0677">Repeat</keyword>
<dbReference type="SMART" id="SM00368">
    <property type="entry name" value="LRR_RI"/>
    <property type="match status" value="2"/>
</dbReference>
<dbReference type="Proteomes" id="UP001272242">
    <property type="component" value="Unassembled WGS sequence"/>
</dbReference>
<dbReference type="RefSeq" id="WP_320684801.1">
    <property type="nucleotide sequence ID" value="NZ_JAXBLV010000002.1"/>
</dbReference>
<dbReference type="Pfam" id="PF23598">
    <property type="entry name" value="LRR_14"/>
    <property type="match status" value="1"/>
</dbReference>
<dbReference type="NCBIfam" id="TIGR02996">
    <property type="entry name" value="rpt_mate_G_obs"/>
    <property type="match status" value="1"/>
</dbReference>
<evidence type="ECO:0000313" key="3">
    <source>
        <dbReference type="EMBL" id="MDY3557770.1"/>
    </source>
</evidence>
<proteinExistence type="predicted"/>
<dbReference type="SUPFAM" id="SSF52047">
    <property type="entry name" value="RNI-like"/>
    <property type="match status" value="1"/>
</dbReference>
<dbReference type="SMART" id="SM00367">
    <property type="entry name" value="LRR_CC"/>
    <property type="match status" value="4"/>
</dbReference>
<evidence type="ECO:0000256" key="1">
    <source>
        <dbReference type="ARBA" id="ARBA00022737"/>
    </source>
</evidence>
<keyword evidence="4" id="KW-1185">Reference proteome</keyword>
<dbReference type="Pfam" id="PF13516">
    <property type="entry name" value="LRR_6"/>
    <property type="match status" value="1"/>
</dbReference>
<name>A0ABU5ERB8_9BACT</name>
<accession>A0ABU5ERB8</accession>
<dbReference type="InterPro" id="IPR032675">
    <property type="entry name" value="LRR_dom_sf"/>
</dbReference>
<comment type="caution">
    <text evidence="3">The sequence shown here is derived from an EMBL/GenBank/DDBJ whole genome shotgun (WGS) entry which is preliminary data.</text>
</comment>
<dbReference type="EMBL" id="JAXBLV010000002">
    <property type="protein sequence ID" value="MDY3557770.1"/>
    <property type="molecule type" value="Genomic_DNA"/>
</dbReference>
<evidence type="ECO:0000313" key="4">
    <source>
        <dbReference type="Proteomes" id="UP001272242"/>
    </source>
</evidence>
<sequence length="489" mass="54330">MNDEQALLAAIQSHPDEDAPRLAYADWLDEHARSEADRARAEFIRTQIESARLPADDDYRAELEARAEKLLHAHQRDWLPPDPVWLALFYKWQRGFVAALDPCSRGVFNGENHLKDLAAFPLAEELNLSFYVADAEFRHMPDLPNLRSLDIGGNARITADSVRRIGRWRTLRRLSLTGDTITDAALPHLAQLNGLEELDLSYTRITDEGLQHLAPLTALRALNLSRTALTARGLRTVAALPRLRKLILRDMPLGAAELNELTRMPALEELDLWDDFPNRQLDAAFLAPLEDVPALHSLALNGWGDPSWTVPERLLSLRRLRGLEELKTWDLELGNDGLAAVCELPRLARLHYAGHLVTGGLHVLAGVPGLLALKLDCTGITDNEFTCLGVLQSLRWLDLSNSPITDAGLKYLEALPALLTLILDHTSISDSGLHAIKLPSLRRFSARGTSVTQDGAWNRRAAWAPGLRDACGEGWSVGSPSWARGERSW</sequence>